<evidence type="ECO:0000256" key="7">
    <source>
        <dbReference type="ARBA" id="ARBA00022729"/>
    </source>
</evidence>
<keyword evidence="5" id="KW-1003">Cell membrane</keyword>
<evidence type="ECO:0000256" key="2">
    <source>
        <dbReference type="ARBA" id="ARBA00004609"/>
    </source>
</evidence>
<dbReference type="OrthoDB" id="941679at2759"/>
<dbReference type="GO" id="GO:0098552">
    <property type="term" value="C:side of membrane"/>
    <property type="evidence" value="ECO:0007669"/>
    <property type="project" value="UniProtKB-KW"/>
</dbReference>
<evidence type="ECO:0000256" key="12">
    <source>
        <dbReference type="ARBA" id="ARBA00023180"/>
    </source>
</evidence>
<dbReference type="InterPro" id="IPR017853">
    <property type="entry name" value="GH"/>
</dbReference>
<evidence type="ECO:0000313" key="17">
    <source>
        <dbReference type="Proteomes" id="UP000036987"/>
    </source>
</evidence>
<keyword evidence="10" id="KW-0472">Membrane</keyword>
<evidence type="ECO:0000259" key="15">
    <source>
        <dbReference type="SMART" id="SM00768"/>
    </source>
</evidence>
<dbReference type="Pfam" id="PF07983">
    <property type="entry name" value="X8"/>
    <property type="match status" value="1"/>
</dbReference>
<name>A0A0K9P6S6_ZOSMR</name>
<protein>
    <recommendedName>
        <fullName evidence="4">glucan endo-1,3-beta-D-glucosidase</fullName>
        <ecNumber evidence="4">3.2.1.39</ecNumber>
    </recommendedName>
</protein>
<dbReference type="InterPro" id="IPR012946">
    <property type="entry name" value="X8"/>
</dbReference>
<evidence type="ECO:0000313" key="16">
    <source>
        <dbReference type="EMBL" id="KMZ63937.1"/>
    </source>
</evidence>
<dbReference type="EMBL" id="LFYR01001193">
    <property type="protein sequence ID" value="KMZ63937.1"/>
    <property type="molecule type" value="Genomic_DNA"/>
</dbReference>
<dbReference type="FunFam" id="1.20.58.1040:FF:000001">
    <property type="entry name" value="Glucan endo-1,3-beta-glucosidase 4"/>
    <property type="match status" value="1"/>
</dbReference>
<comment type="catalytic activity">
    <reaction evidence="1">
        <text>Hydrolysis of (1-&gt;3)-beta-D-glucosidic linkages in (1-&gt;3)-beta-D-glucans.</text>
        <dbReference type="EC" id="3.2.1.39"/>
    </reaction>
</comment>
<dbReference type="STRING" id="29655.A0A0K9P6S6"/>
<dbReference type="GO" id="GO:0009506">
    <property type="term" value="C:plasmodesma"/>
    <property type="evidence" value="ECO:0007669"/>
    <property type="project" value="UniProtKB-ARBA"/>
</dbReference>
<keyword evidence="6" id="KW-0336">GPI-anchor</keyword>
<keyword evidence="6" id="KW-0449">Lipoprotein</keyword>
<dbReference type="GO" id="GO:0006952">
    <property type="term" value="P:defense response"/>
    <property type="evidence" value="ECO:0007669"/>
    <property type="project" value="UniProtKB-KW"/>
</dbReference>
<evidence type="ECO:0000256" key="5">
    <source>
        <dbReference type="ARBA" id="ARBA00022475"/>
    </source>
</evidence>
<evidence type="ECO:0000256" key="9">
    <source>
        <dbReference type="ARBA" id="ARBA00022821"/>
    </source>
</evidence>
<evidence type="ECO:0000256" key="11">
    <source>
        <dbReference type="ARBA" id="ARBA00023157"/>
    </source>
</evidence>
<keyword evidence="13" id="KW-0326">Glycosidase</keyword>
<evidence type="ECO:0000256" key="8">
    <source>
        <dbReference type="ARBA" id="ARBA00022801"/>
    </source>
</evidence>
<evidence type="ECO:0000256" key="10">
    <source>
        <dbReference type="ARBA" id="ARBA00023136"/>
    </source>
</evidence>
<comment type="subcellular location">
    <subcellularLocation>
        <location evidence="2">Cell membrane</location>
        <topology evidence="2">Lipid-anchor</topology>
        <topology evidence="2">GPI-anchor</topology>
    </subcellularLocation>
</comment>
<evidence type="ECO:0000256" key="6">
    <source>
        <dbReference type="ARBA" id="ARBA00022622"/>
    </source>
</evidence>
<evidence type="ECO:0000256" key="13">
    <source>
        <dbReference type="ARBA" id="ARBA00023295"/>
    </source>
</evidence>
<proteinExistence type="inferred from homology"/>
<dbReference type="GO" id="GO:0005975">
    <property type="term" value="P:carbohydrate metabolic process"/>
    <property type="evidence" value="ECO:0007669"/>
    <property type="project" value="InterPro"/>
</dbReference>
<evidence type="ECO:0000256" key="3">
    <source>
        <dbReference type="ARBA" id="ARBA00008773"/>
    </source>
</evidence>
<keyword evidence="11" id="KW-1015">Disulfide bond</keyword>
<evidence type="ECO:0000256" key="1">
    <source>
        <dbReference type="ARBA" id="ARBA00000382"/>
    </source>
</evidence>
<dbReference type="Proteomes" id="UP000036987">
    <property type="component" value="Unassembled WGS sequence"/>
</dbReference>
<dbReference type="Gene3D" id="1.20.58.1040">
    <property type="match status" value="1"/>
</dbReference>
<keyword evidence="9" id="KW-0611">Plant defense</keyword>
<dbReference type="SUPFAM" id="SSF51445">
    <property type="entry name" value="(Trans)glycosidases"/>
    <property type="match status" value="1"/>
</dbReference>
<sequence>MAKKSAFLVLIFSHNIISRTGITRSPSVSDTMSLLEARNITHIRLFDPDHNILTALANTGIQVIVGVPNDQIPFIGKSRFRAANWIKQNIAIFIPATNITHIAVGNEILTMIPNATLVLLHAMKFLHYGLVSANLNFQVKISTPQSTTDLISDIFPPSTAFFNSSWNHITRKLLRFMKNTNSPFMLNVHPYYEYTRSNGIFPLEYAIFEPLALGKRVVDPNTNILYENMFVAMVDAVYYSMCALKFCEIPILVTETGWPWASDTDDSAATINNALRYNTNLILRVLNNIGTPIRPENPVNAYIYELFNKDQRFETVSKKSWGIFFPNGTSVYDLNFIKLDGYRGNSSEVDGLFCIAYPSIGAKTLAAGLNWACDSGGANCDAIQPGKPCYQEDLVALASYAYNDYYHRTRASGGTCSFGDTAFLTNKDPSHGLCIFAGSTLSNTTNSTLHTIAVEPKSSGINSVLILNGSRMIVYIAIVGILLAMV</sequence>
<organism evidence="16 17">
    <name type="scientific">Zostera marina</name>
    <name type="common">Eelgrass</name>
    <dbReference type="NCBI Taxonomy" id="29655"/>
    <lineage>
        <taxon>Eukaryota</taxon>
        <taxon>Viridiplantae</taxon>
        <taxon>Streptophyta</taxon>
        <taxon>Embryophyta</taxon>
        <taxon>Tracheophyta</taxon>
        <taxon>Spermatophyta</taxon>
        <taxon>Magnoliopsida</taxon>
        <taxon>Liliopsida</taxon>
        <taxon>Zosteraceae</taxon>
        <taxon>Zostera</taxon>
    </lineage>
</organism>
<dbReference type="Gene3D" id="3.20.20.80">
    <property type="entry name" value="Glycosidases"/>
    <property type="match status" value="1"/>
</dbReference>
<comment type="similarity">
    <text evidence="3 14">Belongs to the glycosyl hydrolase 17 family.</text>
</comment>
<keyword evidence="7" id="KW-0732">Signal</keyword>
<dbReference type="GO" id="GO:0005886">
    <property type="term" value="C:plasma membrane"/>
    <property type="evidence" value="ECO:0000318"/>
    <property type="project" value="GO_Central"/>
</dbReference>
<dbReference type="PANTHER" id="PTHR32227">
    <property type="entry name" value="GLUCAN ENDO-1,3-BETA-GLUCOSIDASE BG1-RELATED-RELATED"/>
    <property type="match status" value="1"/>
</dbReference>
<keyword evidence="17" id="KW-1185">Reference proteome</keyword>
<evidence type="ECO:0000256" key="14">
    <source>
        <dbReference type="RuleBase" id="RU004335"/>
    </source>
</evidence>
<dbReference type="EC" id="3.2.1.39" evidence="4"/>
<comment type="caution">
    <text evidence="16">The sequence shown here is derived from an EMBL/GenBank/DDBJ whole genome shotgun (WGS) entry which is preliminary data.</text>
</comment>
<dbReference type="AlphaFoldDB" id="A0A0K9P6S6"/>
<dbReference type="SMART" id="SM00768">
    <property type="entry name" value="X8"/>
    <property type="match status" value="1"/>
</dbReference>
<dbReference type="InterPro" id="IPR044965">
    <property type="entry name" value="Glyco_hydro_17_plant"/>
</dbReference>
<evidence type="ECO:0000256" key="4">
    <source>
        <dbReference type="ARBA" id="ARBA00012780"/>
    </source>
</evidence>
<accession>A0A0K9P6S6</accession>
<feature type="domain" description="X8" evidence="15">
    <location>
        <begin position="352"/>
        <end position="436"/>
    </location>
</feature>
<dbReference type="FunFam" id="3.20.20.80:FF:000002">
    <property type="entry name" value="Glucan endo-1,3-beta-glucosidase 3"/>
    <property type="match status" value="1"/>
</dbReference>
<gene>
    <name evidence="16" type="ORF">ZOSMA_38G00450</name>
</gene>
<dbReference type="GO" id="GO:0042973">
    <property type="term" value="F:glucan endo-1,3-beta-D-glucosidase activity"/>
    <property type="evidence" value="ECO:0007669"/>
    <property type="project" value="UniProtKB-EC"/>
</dbReference>
<dbReference type="InterPro" id="IPR000490">
    <property type="entry name" value="Glyco_hydro_17"/>
</dbReference>
<keyword evidence="8" id="KW-0378">Hydrolase</keyword>
<dbReference type="Pfam" id="PF00332">
    <property type="entry name" value="Glyco_hydro_17"/>
    <property type="match status" value="1"/>
</dbReference>
<reference evidence="17" key="1">
    <citation type="journal article" date="2016" name="Nature">
        <title>The genome of the seagrass Zostera marina reveals angiosperm adaptation to the sea.</title>
        <authorList>
            <person name="Olsen J.L."/>
            <person name="Rouze P."/>
            <person name="Verhelst B."/>
            <person name="Lin Y.-C."/>
            <person name="Bayer T."/>
            <person name="Collen J."/>
            <person name="Dattolo E."/>
            <person name="De Paoli E."/>
            <person name="Dittami S."/>
            <person name="Maumus F."/>
            <person name="Michel G."/>
            <person name="Kersting A."/>
            <person name="Lauritano C."/>
            <person name="Lohaus R."/>
            <person name="Toepel M."/>
            <person name="Tonon T."/>
            <person name="Vanneste K."/>
            <person name="Amirebrahimi M."/>
            <person name="Brakel J."/>
            <person name="Bostroem C."/>
            <person name="Chovatia M."/>
            <person name="Grimwood J."/>
            <person name="Jenkins J.W."/>
            <person name="Jueterbock A."/>
            <person name="Mraz A."/>
            <person name="Stam W.T."/>
            <person name="Tice H."/>
            <person name="Bornberg-Bauer E."/>
            <person name="Green P.J."/>
            <person name="Pearson G.A."/>
            <person name="Procaccini G."/>
            <person name="Duarte C.M."/>
            <person name="Schmutz J."/>
            <person name="Reusch T.B.H."/>
            <person name="Van de Peer Y."/>
        </authorList>
    </citation>
    <scope>NUCLEOTIDE SEQUENCE [LARGE SCALE GENOMIC DNA]</scope>
    <source>
        <strain evidence="17">cv. Finnish</strain>
    </source>
</reference>
<keyword evidence="12" id="KW-0325">Glycoprotein</keyword>